<proteinExistence type="predicted"/>
<feature type="coiled-coil region" evidence="1">
    <location>
        <begin position="19"/>
        <end position="79"/>
    </location>
</feature>
<dbReference type="SUPFAM" id="SSF56112">
    <property type="entry name" value="Protein kinase-like (PK-like)"/>
    <property type="match status" value="1"/>
</dbReference>
<gene>
    <name evidence="3" type="ORF">FCALED_LOCUS4352</name>
</gene>
<accession>A0A9N9A1P0</accession>
<dbReference type="Gene3D" id="1.10.510.10">
    <property type="entry name" value="Transferase(Phosphotransferase) domain 1"/>
    <property type="match status" value="1"/>
</dbReference>
<evidence type="ECO:0000256" key="1">
    <source>
        <dbReference type="SAM" id="Coils"/>
    </source>
</evidence>
<dbReference type="EMBL" id="CAJVPQ010000843">
    <property type="protein sequence ID" value="CAG8514115.1"/>
    <property type="molecule type" value="Genomic_DNA"/>
</dbReference>
<evidence type="ECO:0000313" key="3">
    <source>
        <dbReference type="EMBL" id="CAG8514115.1"/>
    </source>
</evidence>
<organism evidence="3 4">
    <name type="scientific">Funneliformis caledonium</name>
    <dbReference type="NCBI Taxonomy" id="1117310"/>
    <lineage>
        <taxon>Eukaryota</taxon>
        <taxon>Fungi</taxon>
        <taxon>Fungi incertae sedis</taxon>
        <taxon>Mucoromycota</taxon>
        <taxon>Glomeromycotina</taxon>
        <taxon>Glomeromycetes</taxon>
        <taxon>Glomerales</taxon>
        <taxon>Glomeraceae</taxon>
        <taxon>Funneliformis</taxon>
    </lineage>
</organism>
<protein>
    <submittedName>
        <fullName evidence="3">4818_t:CDS:1</fullName>
    </submittedName>
</protein>
<keyword evidence="1" id="KW-0175">Coiled coil</keyword>
<evidence type="ECO:0000256" key="2">
    <source>
        <dbReference type="SAM" id="Phobius"/>
    </source>
</evidence>
<dbReference type="OrthoDB" id="2416192at2759"/>
<dbReference type="Proteomes" id="UP000789570">
    <property type="component" value="Unassembled WGS sequence"/>
</dbReference>
<reference evidence="3" key="1">
    <citation type="submission" date="2021-06" db="EMBL/GenBank/DDBJ databases">
        <authorList>
            <person name="Kallberg Y."/>
            <person name="Tangrot J."/>
            <person name="Rosling A."/>
        </authorList>
    </citation>
    <scope>NUCLEOTIDE SEQUENCE</scope>
    <source>
        <strain evidence="3">UK204</strain>
    </source>
</reference>
<dbReference type="InterPro" id="IPR011009">
    <property type="entry name" value="Kinase-like_dom_sf"/>
</dbReference>
<sequence>MNEIKYQLNIALEKLGVSEEEFEEKWNKLENLKNELRLLKNKLRKEKDEEEKRILEEYKVDLDAEIKYLEEEKKSYKKVQELSEKLVMLQTSKALMVGVTLHSYIVAFNLKGPLTDHKFVIVNKEIDMSCSKKEFFDFIEIHKCPINNPIRIYKLREVVMRSYMNKLTGLPSPSKLGESDEYLYCSNFGKFQDFCEEVPEWKDNLFTFKFCIEMAKFYESEERQNVANRMLSEYFDHNVVQEGAMLFQHLPLSRKLWILLVFCKEQKTTISSVTNLLCFLVVIAGSYFSVSGAILSDKAVIDLLTSKSLQLLDQYYEQVDDQSITKTDYPMHPSFPSFPKVTIDHESYNIQINSQTSSYRLWEVKLIGKQGSYGKAYVKAIQNHHYSIDTHKQLAKVEYASKVLATSSILGNWLLVYMECREIENAVKYLHDSEHVYGDLHEENIMVHKLEDNDFDIKLIDFE</sequence>
<name>A0A9N9A1P0_9GLOM</name>
<keyword evidence="2" id="KW-0812">Transmembrane</keyword>
<keyword evidence="2" id="KW-0472">Membrane</keyword>
<evidence type="ECO:0000313" key="4">
    <source>
        <dbReference type="Proteomes" id="UP000789570"/>
    </source>
</evidence>
<dbReference type="AlphaFoldDB" id="A0A9N9A1P0"/>
<feature type="transmembrane region" description="Helical" evidence="2">
    <location>
        <begin position="273"/>
        <end position="295"/>
    </location>
</feature>
<keyword evidence="2" id="KW-1133">Transmembrane helix</keyword>
<keyword evidence="4" id="KW-1185">Reference proteome</keyword>
<comment type="caution">
    <text evidence="3">The sequence shown here is derived from an EMBL/GenBank/DDBJ whole genome shotgun (WGS) entry which is preliminary data.</text>
</comment>